<evidence type="ECO:0000313" key="5">
    <source>
        <dbReference type="Proteomes" id="UP000481872"/>
    </source>
</evidence>
<keyword evidence="5" id="KW-1185">Reference proteome</keyword>
<dbReference type="PROSITE" id="PS00211">
    <property type="entry name" value="ABC_TRANSPORTER_1"/>
    <property type="match status" value="1"/>
</dbReference>
<reference evidence="4 5" key="1">
    <citation type="submission" date="2020-02" db="EMBL/GenBank/DDBJ databases">
        <title>Genome assembly of a novel Clostridium senegalense strain.</title>
        <authorList>
            <person name="Gupta T.B."/>
            <person name="Jauregui R."/>
            <person name="Maclean P."/>
            <person name="Nawarathana A."/>
            <person name="Brightwell G."/>
        </authorList>
    </citation>
    <scope>NUCLEOTIDE SEQUENCE [LARGE SCALE GENOMIC DNA]</scope>
    <source>
        <strain evidence="4 5">AGRFS4</strain>
    </source>
</reference>
<dbReference type="AlphaFoldDB" id="A0A6M0H651"/>
<dbReference type="PROSITE" id="PS50893">
    <property type="entry name" value="ABC_TRANSPORTER_2"/>
    <property type="match status" value="1"/>
</dbReference>
<feature type="domain" description="ABC transporter" evidence="3">
    <location>
        <begin position="13"/>
        <end position="243"/>
    </location>
</feature>
<evidence type="ECO:0000256" key="1">
    <source>
        <dbReference type="ARBA" id="ARBA00022741"/>
    </source>
</evidence>
<dbReference type="InterPro" id="IPR003593">
    <property type="entry name" value="AAA+_ATPase"/>
</dbReference>
<proteinExistence type="predicted"/>
<gene>
    <name evidence="4" type="ORF">G3M99_14370</name>
</gene>
<dbReference type="Gene3D" id="3.40.50.300">
    <property type="entry name" value="P-loop containing nucleotide triphosphate hydrolases"/>
    <property type="match status" value="1"/>
</dbReference>
<dbReference type="CDD" id="cd03230">
    <property type="entry name" value="ABC_DR_subfamily_A"/>
    <property type="match status" value="1"/>
</dbReference>
<evidence type="ECO:0000313" key="4">
    <source>
        <dbReference type="EMBL" id="NEU06017.1"/>
    </source>
</evidence>
<dbReference type="PANTHER" id="PTHR43613:SF1">
    <property type="entry name" value="ABC TRANSPORTER, ATP-BINDING PROTEIN"/>
    <property type="match status" value="1"/>
</dbReference>
<dbReference type="GO" id="GO:0016887">
    <property type="term" value="F:ATP hydrolysis activity"/>
    <property type="evidence" value="ECO:0007669"/>
    <property type="project" value="InterPro"/>
</dbReference>
<evidence type="ECO:0000256" key="2">
    <source>
        <dbReference type="ARBA" id="ARBA00022840"/>
    </source>
</evidence>
<name>A0A6M0H651_9CLOT</name>
<comment type="caution">
    <text evidence="4">The sequence shown here is derived from an EMBL/GenBank/DDBJ whole genome shotgun (WGS) entry which is preliminary data.</text>
</comment>
<dbReference type="SMART" id="SM00382">
    <property type="entry name" value="AAA"/>
    <property type="match status" value="1"/>
</dbReference>
<dbReference type="EMBL" id="JAAGPU010000031">
    <property type="protein sequence ID" value="NEU06017.1"/>
    <property type="molecule type" value="Genomic_DNA"/>
</dbReference>
<keyword evidence="2 4" id="KW-0067">ATP-binding</keyword>
<dbReference type="InterPro" id="IPR017871">
    <property type="entry name" value="ABC_transporter-like_CS"/>
</dbReference>
<dbReference type="Pfam" id="PF00005">
    <property type="entry name" value="ABC_tran"/>
    <property type="match status" value="1"/>
</dbReference>
<dbReference type="SUPFAM" id="SSF52540">
    <property type="entry name" value="P-loop containing nucleoside triphosphate hydrolases"/>
    <property type="match status" value="1"/>
</dbReference>
<dbReference type="InterPro" id="IPR003439">
    <property type="entry name" value="ABC_transporter-like_ATP-bd"/>
</dbReference>
<accession>A0A6M0H651</accession>
<dbReference type="RefSeq" id="WP_061994731.1">
    <property type="nucleotide sequence ID" value="NZ_JAAGPU010000031.1"/>
</dbReference>
<evidence type="ECO:0000259" key="3">
    <source>
        <dbReference type="PROSITE" id="PS50893"/>
    </source>
</evidence>
<dbReference type="InterPro" id="IPR027417">
    <property type="entry name" value="P-loop_NTPase"/>
</dbReference>
<protein>
    <submittedName>
        <fullName evidence="4">ABC transporter ATP-binding protein</fullName>
    </submittedName>
</protein>
<dbReference type="Proteomes" id="UP000481872">
    <property type="component" value="Unassembled WGS sequence"/>
</dbReference>
<keyword evidence="1" id="KW-0547">Nucleotide-binding</keyword>
<sequence length="267" mass="29832">MKRGIIVETKSALEIKDLRKSFGSKNVLNGVNIEVYRGEIIGYIGPNGAGKSTTVKLILGLLEDYDGEIKVLGENIKNSDGSYKKRIGYVPEVADVYESLTAKEYLTFIGQLYGMEYDDIDKKAKELMEVFNVGESYNSRLSNFSKGMKQKVMIIASILHNPDILFWDEPLSGLDANIIMIVKELLEELASKGKTIFYSSHIMDVVEKISDRIILINEGTVIADGTFEELKLQINEGSLENIFNELTGFSMHKETAKKIISIVEGEV</sequence>
<dbReference type="GO" id="GO:0005524">
    <property type="term" value="F:ATP binding"/>
    <property type="evidence" value="ECO:0007669"/>
    <property type="project" value="UniProtKB-KW"/>
</dbReference>
<dbReference type="PANTHER" id="PTHR43613">
    <property type="entry name" value="ABC TRANSPORTER, ATP-BINDING PROTEIN"/>
    <property type="match status" value="1"/>
</dbReference>
<organism evidence="4 5">
    <name type="scientific">Clostridium senegalense</name>
    <dbReference type="NCBI Taxonomy" id="1465809"/>
    <lineage>
        <taxon>Bacteria</taxon>
        <taxon>Bacillati</taxon>
        <taxon>Bacillota</taxon>
        <taxon>Clostridia</taxon>
        <taxon>Eubacteriales</taxon>
        <taxon>Clostridiaceae</taxon>
        <taxon>Clostridium</taxon>
    </lineage>
</organism>